<evidence type="ECO:0000256" key="17">
    <source>
        <dbReference type="RuleBase" id="RU003476"/>
    </source>
</evidence>
<evidence type="ECO:0000256" key="7">
    <source>
        <dbReference type="ARBA" id="ARBA00022801"/>
    </source>
</evidence>
<keyword evidence="8" id="KW-0460">Magnesium</keyword>
<dbReference type="InterPro" id="IPR047127">
    <property type="entry name" value="MutT-like"/>
</dbReference>
<evidence type="ECO:0000256" key="4">
    <source>
        <dbReference type="ARBA" id="ARBA00022705"/>
    </source>
</evidence>
<dbReference type="GO" id="GO:0006260">
    <property type="term" value="P:DNA replication"/>
    <property type="evidence" value="ECO:0007669"/>
    <property type="project" value="UniProtKB-KW"/>
</dbReference>
<dbReference type="Gene3D" id="3.90.79.10">
    <property type="entry name" value="Nucleoside Triphosphate Pyrophosphohydrolase"/>
    <property type="match status" value="1"/>
</dbReference>
<evidence type="ECO:0000256" key="2">
    <source>
        <dbReference type="ARBA" id="ARBA00005582"/>
    </source>
</evidence>
<dbReference type="GO" id="GO:0035539">
    <property type="term" value="F:8-oxo-7,8-dihydrodeoxyguanosine triphosphate pyrophosphatase activity"/>
    <property type="evidence" value="ECO:0007669"/>
    <property type="project" value="UniProtKB-EC"/>
</dbReference>
<keyword evidence="6" id="KW-0227">DNA damage</keyword>
<dbReference type="InterPro" id="IPR036206">
    <property type="entry name" value="ThiamineP_synth_sf"/>
</dbReference>
<proteinExistence type="inferred from homology"/>
<comment type="caution">
    <text evidence="19">The sequence shown here is derived from an EMBL/GenBank/DDBJ whole genome shotgun (WGS) entry which is preliminary data.</text>
</comment>
<feature type="domain" description="Nudix hydrolase" evidence="18">
    <location>
        <begin position="4"/>
        <end position="132"/>
    </location>
</feature>
<dbReference type="EMBL" id="JACCEV010000001">
    <property type="protein sequence ID" value="NYT84180.1"/>
    <property type="molecule type" value="Genomic_DNA"/>
</dbReference>
<dbReference type="CDD" id="cd00564">
    <property type="entry name" value="TMP_TenI"/>
    <property type="match status" value="1"/>
</dbReference>
<dbReference type="PROSITE" id="PS51462">
    <property type="entry name" value="NUDIX"/>
    <property type="match status" value="1"/>
</dbReference>
<evidence type="ECO:0000259" key="18">
    <source>
        <dbReference type="PROSITE" id="PS51462"/>
    </source>
</evidence>
<gene>
    <name evidence="19" type="ORF">H0A62_01070</name>
</gene>
<dbReference type="Gene3D" id="3.20.20.70">
    <property type="entry name" value="Aldolase class I"/>
    <property type="match status" value="1"/>
</dbReference>
<dbReference type="PANTHER" id="PTHR47707:SF1">
    <property type="entry name" value="NUDIX HYDROLASE FAMILY PROTEIN"/>
    <property type="match status" value="1"/>
</dbReference>
<dbReference type="GO" id="GO:0006281">
    <property type="term" value="P:DNA repair"/>
    <property type="evidence" value="ECO:0007669"/>
    <property type="project" value="UniProtKB-KW"/>
</dbReference>
<evidence type="ECO:0000256" key="5">
    <source>
        <dbReference type="ARBA" id="ARBA00022723"/>
    </source>
</evidence>
<protein>
    <recommendedName>
        <fullName evidence="13">8-oxo-dGTP diphosphatase</fullName>
        <ecNumber evidence="12">3.6.1.55</ecNumber>
    </recommendedName>
    <alternativeName>
        <fullName evidence="16">7,8-dihydro-8-oxoguanine-triphosphatase</fullName>
    </alternativeName>
    <alternativeName>
        <fullName evidence="15">Mutator protein MutT</fullName>
    </alternativeName>
    <alternativeName>
        <fullName evidence="14">dGTP pyrophosphohydrolase</fullName>
    </alternativeName>
</protein>
<comment type="catalytic activity">
    <reaction evidence="10">
        <text>8-oxo-dGTP + H2O = 8-oxo-dGMP + diphosphate + H(+)</text>
        <dbReference type="Rhea" id="RHEA:31575"/>
        <dbReference type="ChEBI" id="CHEBI:15377"/>
        <dbReference type="ChEBI" id="CHEBI:15378"/>
        <dbReference type="ChEBI" id="CHEBI:33019"/>
        <dbReference type="ChEBI" id="CHEBI:63224"/>
        <dbReference type="ChEBI" id="CHEBI:77896"/>
        <dbReference type="EC" id="3.6.1.55"/>
    </reaction>
</comment>
<comment type="similarity">
    <text evidence="2 17">Belongs to the Nudix hydrolase family.</text>
</comment>
<evidence type="ECO:0000256" key="16">
    <source>
        <dbReference type="ARBA" id="ARBA00042798"/>
    </source>
</evidence>
<evidence type="ECO:0000256" key="11">
    <source>
        <dbReference type="ARBA" id="ARBA00036904"/>
    </source>
</evidence>
<evidence type="ECO:0000256" key="15">
    <source>
        <dbReference type="ARBA" id="ARBA00041979"/>
    </source>
</evidence>
<keyword evidence="3" id="KW-0515">Mutator protein</keyword>
<accession>A0A853GWP3</accession>
<evidence type="ECO:0000256" key="8">
    <source>
        <dbReference type="ARBA" id="ARBA00022842"/>
    </source>
</evidence>
<sequence length="323" mass="34998">MSKPFIEVAAGLIMQPDGSLLLAQRPDDKPWSGWWELPGGKIEPGETTLQALARELKEELNIDVTAATPWVTYTHEYPKNIVRLAFCRVTGWEGEPTGMEGQQLSWVKLDAPLSVGPLLPATEPPLRWIQLPDHYLLTSIGSSKGLDSYLARLTQALQNGLKLVQFREPGWEPESDHDIHTAFQQVLTLCHQYSARCLINSCHPETWWTQADGVHLRAADACELASAGVAIKDQAPGLLAVSAHNANDLDAARMLAADFAVLGHVLDTPSHPGEPGIGWAQFASLIDNAGLPVFAIGGQSVATLETARQHGAHGIAGIRQLLT</sequence>
<dbReference type="GO" id="GO:0009228">
    <property type="term" value="P:thiamine biosynthetic process"/>
    <property type="evidence" value="ECO:0007669"/>
    <property type="project" value="UniProtKB-KW"/>
</dbReference>
<dbReference type="GO" id="GO:0008413">
    <property type="term" value="F:8-oxo-7,8-dihydroguanosine triphosphate pyrophosphatase activity"/>
    <property type="evidence" value="ECO:0007669"/>
    <property type="project" value="TreeGrafter"/>
</dbReference>
<dbReference type="Pfam" id="PF00293">
    <property type="entry name" value="NUDIX"/>
    <property type="match status" value="1"/>
</dbReference>
<dbReference type="SUPFAM" id="SSF51391">
    <property type="entry name" value="Thiamin phosphate synthase"/>
    <property type="match status" value="1"/>
</dbReference>
<dbReference type="InterPro" id="IPR015797">
    <property type="entry name" value="NUDIX_hydrolase-like_dom_sf"/>
</dbReference>
<keyword evidence="9" id="KW-0234">DNA repair</keyword>
<dbReference type="InterPro" id="IPR020476">
    <property type="entry name" value="Nudix_hydrolase"/>
</dbReference>
<evidence type="ECO:0000313" key="19">
    <source>
        <dbReference type="EMBL" id="NYT84180.1"/>
    </source>
</evidence>
<evidence type="ECO:0000313" key="20">
    <source>
        <dbReference type="Proteomes" id="UP000554144"/>
    </source>
</evidence>
<dbReference type="PROSITE" id="PS00893">
    <property type="entry name" value="NUDIX_BOX"/>
    <property type="match status" value="1"/>
</dbReference>
<evidence type="ECO:0000256" key="1">
    <source>
        <dbReference type="ARBA" id="ARBA00001946"/>
    </source>
</evidence>
<dbReference type="PRINTS" id="PR00502">
    <property type="entry name" value="NUDIXFAMILY"/>
</dbReference>
<evidence type="ECO:0000256" key="10">
    <source>
        <dbReference type="ARBA" id="ARBA00035861"/>
    </source>
</evidence>
<dbReference type="CDD" id="cd03425">
    <property type="entry name" value="NUDIX_MutT_NudA_like"/>
    <property type="match status" value="1"/>
</dbReference>
<dbReference type="InterPro" id="IPR013785">
    <property type="entry name" value="Aldolase_TIM"/>
</dbReference>
<evidence type="ECO:0000256" key="12">
    <source>
        <dbReference type="ARBA" id="ARBA00038905"/>
    </source>
</evidence>
<evidence type="ECO:0000256" key="6">
    <source>
        <dbReference type="ARBA" id="ARBA00022763"/>
    </source>
</evidence>
<dbReference type="GO" id="GO:0044716">
    <property type="term" value="F:8-oxo-GDP phosphatase activity"/>
    <property type="evidence" value="ECO:0007669"/>
    <property type="project" value="TreeGrafter"/>
</dbReference>
<reference evidence="19 20" key="1">
    <citation type="submission" date="2020-07" db="EMBL/GenBank/DDBJ databases">
        <title>Taxonomic revisions and descriptions of new bacterial species based on genomic comparisons in the high-G+C-content subgroup of the family Alcaligenaceae.</title>
        <authorList>
            <person name="Szabo A."/>
            <person name="Felfoldi T."/>
        </authorList>
    </citation>
    <scope>NUCLEOTIDE SEQUENCE [LARGE SCALE GENOMIC DNA]</scope>
    <source>
        <strain evidence="19 20">DSM 25667</strain>
    </source>
</reference>
<dbReference type="Pfam" id="PF02581">
    <property type="entry name" value="TMP-TENI"/>
    <property type="match status" value="1"/>
</dbReference>
<dbReference type="RefSeq" id="WP_130038634.1">
    <property type="nucleotide sequence ID" value="NZ_JACCEV010000001.1"/>
</dbReference>
<dbReference type="InterPro" id="IPR000086">
    <property type="entry name" value="NUDIX_hydrolase_dom"/>
</dbReference>
<evidence type="ECO:0000256" key="14">
    <source>
        <dbReference type="ARBA" id="ARBA00041592"/>
    </source>
</evidence>
<dbReference type="GO" id="GO:0044715">
    <property type="term" value="F:8-oxo-dGDP phosphatase activity"/>
    <property type="evidence" value="ECO:0007669"/>
    <property type="project" value="TreeGrafter"/>
</dbReference>
<keyword evidence="20" id="KW-1185">Reference proteome</keyword>
<keyword evidence="7 17" id="KW-0378">Hydrolase</keyword>
<comment type="cofactor">
    <cofactor evidence="1">
        <name>Mg(2+)</name>
        <dbReference type="ChEBI" id="CHEBI:18420"/>
    </cofactor>
</comment>
<dbReference type="OrthoDB" id="9810648at2"/>
<dbReference type="InterPro" id="IPR020084">
    <property type="entry name" value="NUDIX_hydrolase_CS"/>
</dbReference>
<dbReference type="AlphaFoldDB" id="A0A853GWP3"/>
<dbReference type="PANTHER" id="PTHR47707">
    <property type="entry name" value="8-OXO-DGTP DIPHOSPHATASE"/>
    <property type="match status" value="1"/>
</dbReference>
<organism evidence="19 20">
    <name type="scientific">Pollutimonas harenae</name>
    <dbReference type="NCBI Taxonomy" id="657015"/>
    <lineage>
        <taxon>Bacteria</taxon>
        <taxon>Pseudomonadati</taxon>
        <taxon>Pseudomonadota</taxon>
        <taxon>Betaproteobacteria</taxon>
        <taxon>Burkholderiales</taxon>
        <taxon>Alcaligenaceae</taxon>
        <taxon>Pollutimonas</taxon>
    </lineage>
</organism>
<dbReference type="InterPro" id="IPR022998">
    <property type="entry name" value="ThiamineP_synth_TenI"/>
</dbReference>
<evidence type="ECO:0000256" key="3">
    <source>
        <dbReference type="ARBA" id="ARBA00022457"/>
    </source>
</evidence>
<name>A0A853GWP3_9BURK</name>
<evidence type="ECO:0000256" key="9">
    <source>
        <dbReference type="ARBA" id="ARBA00023204"/>
    </source>
</evidence>
<evidence type="ECO:0000256" key="13">
    <source>
        <dbReference type="ARBA" id="ARBA00040794"/>
    </source>
</evidence>
<keyword evidence="5" id="KW-0479">Metal-binding</keyword>
<dbReference type="Proteomes" id="UP000554144">
    <property type="component" value="Unassembled WGS sequence"/>
</dbReference>
<dbReference type="NCBIfam" id="NF006530">
    <property type="entry name" value="PRK08999.1"/>
    <property type="match status" value="1"/>
</dbReference>
<dbReference type="EC" id="3.6.1.55" evidence="12"/>
<dbReference type="SUPFAM" id="SSF55811">
    <property type="entry name" value="Nudix"/>
    <property type="match status" value="1"/>
</dbReference>
<dbReference type="GO" id="GO:0046872">
    <property type="term" value="F:metal ion binding"/>
    <property type="evidence" value="ECO:0007669"/>
    <property type="project" value="UniProtKB-KW"/>
</dbReference>
<keyword evidence="4" id="KW-0235">DNA replication</keyword>
<comment type="catalytic activity">
    <reaction evidence="11">
        <text>8-oxo-GTP + H2O = 8-oxo-GMP + diphosphate + H(+)</text>
        <dbReference type="Rhea" id="RHEA:67616"/>
        <dbReference type="ChEBI" id="CHEBI:15377"/>
        <dbReference type="ChEBI" id="CHEBI:15378"/>
        <dbReference type="ChEBI" id="CHEBI:33019"/>
        <dbReference type="ChEBI" id="CHEBI:143553"/>
        <dbReference type="ChEBI" id="CHEBI:145694"/>
    </reaction>
</comment>